<keyword evidence="4" id="KW-1185">Reference proteome</keyword>
<dbReference type="EMBL" id="JAPWDQ010000012">
    <property type="protein sequence ID" value="KAJ5475279.1"/>
    <property type="molecule type" value="Genomic_DNA"/>
</dbReference>
<dbReference type="GeneID" id="81628195"/>
<dbReference type="InterPro" id="IPR025676">
    <property type="entry name" value="Clr5_dom"/>
</dbReference>
<feature type="compositionally biased region" description="Pro residues" evidence="1">
    <location>
        <begin position="244"/>
        <end position="262"/>
    </location>
</feature>
<dbReference type="PANTHER" id="PTHR38788:SF3">
    <property type="entry name" value="CLR5 DOMAIN-CONTAINING PROTEIN"/>
    <property type="match status" value="1"/>
</dbReference>
<dbReference type="PANTHER" id="PTHR38788">
    <property type="entry name" value="CLR5 DOMAIN-CONTAINING PROTEIN"/>
    <property type="match status" value="1"/>
</dbReference>
<dbReference type="AlphaFoldDB" id="A0A9W9WTM9"/>
<organism evidence="3 4">
    <name type="scientific">Penicillium diatomitis</name>
    <dbReference type="NCBI Taxonomy" id="2819901"/>
    <lineage>
        <taxon>Eukaryota</taxon>
        <taxon>Fungi</taxon>
        <taxon>Dikarya</taxon>
        <taxon>Ascomycota</taxon>
        <taxon>Pezizomycotina</taxon>
        <taxon>Eurotiomycetes</taxon>
        <taxon>Eurotiomycetidae</taxon>
        <taxon>Eurotiales</taxon>
        <taxon>Aspergillaceae</taxon>
        <taxon>Penicillium</taxon>
    </lineage>
</organism>
<feature type="region of interest" description="Disordered" evidence="1">
    <location>
        <begin position="1"/>
        <end position="31"/>
    </location>
</feature>
<feature type="domain" description="Clr5" evidence="2">
    <location>
        <begin position="35"/>
        <end position="87"/>
    </location>
</feature>
<accession>A0A9W9WTM9</accession>
<reference evidence="3" key="1">
    <citation type="submission" date="2022-12" db="EMBL/GenBank/DDBJ databases">
        <authorList>
            <person name="Petersen C."/>
        </authorList>
    </citation>
    <scope>NUCLEOTIDE SEQUENCE</scope>
    <source>
        <strain evidence="3">IBT 30728</strain>
    </source>
</reference>
<evidence type="ECO:0000259" key="2">
    <source>
        <dbReference type="Pfam" id="PF14420"/>
    </source>
</evidence>
<reference evidence="3" key="2">
    <citation type="journal article" date="2023" name="IMA Fungus">
        <title>Comparative genomic study of the Penicillium genus elucidates a diverse pangenome and 15 lateral gene transfer events.</title>
        <authorList>
            <person name="Petersen C."/>
            <person name="Sorensen T."/>
            <person name="Nielsen M.R."/>
            <person name="Sondergaard T.E."/>
            <person name="Sorensen J.L."/>
            <person name="Fitzpatrick D.A."/>
            <person name="Frisvad J.C."/>
            <person name="Nielsen K.L."/>
        </authorList>
    </citation>
    <scope>NUCLEOTIDE SEQUENCE</scope>
    <source>
        <strain evidence="3">IBT 30728</strain>
    </source>
</reference>
<sequence length="394" mass="44595">MEPYPPPSSATLSPQSPPVGPVGQAPSSIFRPRRSDDWHKYRDIIEQLYRNDQLKLRDVKRIMEREYRFYASEKQYKDRLAAWHVRKNIKAKEVHLMIRKQQKRAARGKATAFRVNGQDVDDKRIARFVRRYGRSWNNDKDRNPEEQSPEPKTPSDMTCYTPEPEDTAPTPVSPPDVQSPTRETSAYPLSYDPSSIETVPDLIMDDDHHTFPPMHMHPSQAQTQAQARRTFHPPEPTIHQLSLPPYPTHQPHQSRPPHPSHPSHPSYSSHPPPPPAGHSQSGHPSLQAAPSHSVVHALPSQPAMTHGQSHEPHAHSHQAQPPSMLPQPGSAPHHATNMNGTSNMYHQPRTGTYANLDAFQNRLGELGTTLNESMAKWARDQDPNQELYHEGLGL</sequence>
<feature type="region of interest" description="Disordered" evidence="1">
    <location>
        <begin position="135"/>
        <end position="349"/>
    </location>
</feature>
<evidence type="ECO:0000313" key="3">
    <source>
        <dbReference type="EMBL" id="KAJ5475279.1"/>
    </source>
</evidence>
<gene>
    <name evidence="3" type="ORF">N7539_008345</name>
</gene>
<comment type="caution">
    <text evidence="3">The sequence shown here is derived from an EMBL/GenBank/DDBJ whole genome shotgun (WGS) entry which is preliminary data.</text>
</comment>
<name>A0A9W9WTM9_9EURO</name>
<evidence type="ECO:0000313" key="4">
    <source>
        <dbReference type="Proteomes" id="UP001148312"/>
    </source>
</evidence>
<dbReference type="Proteomes" id="UP001148312">
    <property type="component" value="Unassembled WGS sequence"/>
</dbReference>
<feature type="compositionally biased region" description="Polar residues" evidence="1">
    <location>
        <begin position="336"/>
        <end position="349"/>
    </location>
</feature>
<dbReference type="Pfam" id="PF14420">
    <property type="entry name" value="Clr5"/>
    <property type="match status" value="1"/>
</dbReference>
<dbReference type="RefSeq" id="XP_056787037.1">
    <property type="nucleotide sequence ID" value="XM_056937945.1"/>
</dbReference>
<protein>
    <recommendedName>
        <fullName evidence="2">Clr5 domain-containing protein</fullName>
    </recommendedName>
</protein>
<evidence type="ECO:0000256" key="1">
    <source>
        <dbReference type="SAM" id="MobiDB-lite"/>
    </source>
</evidence>
<proteinExistence type="predicted"/>